<organism evidence="2 3">
    <name type="scientific">Mesorhizobium qingshengii</name>
    <dbReference type="NCBI Taxonomy" id="1165689"/>
    <lineage>
        <taxon>Bacteria</taxon>
        <taxon>Pseudomonadati</taxon>
        <taxon>Pseudomonadota</taxon>
        <taxon>Alphaproteobacteria</taxon>
        <taxon>Hyphomicrobiales</taxon>
        <taxon>Phyllobacteriaceae</taxon>
        <taxon>Mesorhizobium</taxon>
    </lineage>
</organism>
<name>A0ABT4QYM6_9HYPH</name>
<comment type="caution">
    <text evidence="2">The sequence shown here is derived from an EMBL/GenBank/DDBJ whole genome shotgun (WGS) entry which is preliminary data.</text>
</comment>
<proteinExistence type="predicted"/>
<evidence type="ECO:0000313" key="2">
    <source>
        <dbReference type="EMBL" id="MCZ8546604.1"/>
    </source>
</evidence>
<dbReference type="Pfam" id="PF13175">
    <property type="entry name" value="AAA_15"/>
    <property type="match status" value="1"/>
</dbReference>
<dbReference type="PANTHER" id="PTHR32182">
    <property type="entry name" value="DNA REPLICATION AND REPAIR PROTEIN RECF"/>
    <property type="match status" value="1"/>
</dbReference>
<dbReference type="Gene3D" id="3.40.50.300">
    <property type="entry name" value="P-loop containing nucleotide triphosphate hydrolases"/>
    <property type="match status" value="1"/>
</dbReference>
<dbReference type="InterPro" id="IPR041685">
    <property type="entry name" value="AAA_GajA/Old/RecF-like"/>
</dbReference>
<dbReference type="EMBL" id="JAPFQA010000010">
    <property type="protein sequence ID" value="MCZ8546604.1"/>
    <property type="molecule type" value="Genomic_DNA"/>
</dbReference>
<dbReference type="SUPFAM" id="SSF52540">
    <property type="entry name" value="P-loop containing nucleoside triphosphate hydrolases"/>
    <property type="match status" value="1"/>
</dbReference>
<feature type="domain" description="Endonuclease GajA/Old nuclease/RecF-like AAA" evidence="1">
    <location>
        <begin position="4"/>
        <end position="86"/>
    </location>
</feature>
<gene>
    <name evidence="2" type="ORF">OOJ09_20640</name>
</gene>
<keyword evidence="3" id="KW-1185">Reference proteome</keyword>
<dbReference type="RefSeq" id="WP_269906962.1">
    <property type="nucleotide sequence ID" value="NZ_JAPFQA010000010.1"/>
</dbReference>
<protein>
    <submittedName>
        <fullName evidence="2">AAA family ATPase</fullName>
    </submittedName>
</protein>
<evidence type="ECO:0000313" key="3">
    <source>
        <dbReference type="Proteomes" id="UP001152178"/>
    </source>
</evidence>
<reference evidence="2" key="1">
    <citation type="submission" date="2022-11" db="EMBL/GenBank/DDBJ databases">
        <authorList>
            <person name="Coimbra C."/>
        </authorList>
    </citation>
    <scope>NUCLEOTIDE SEQUENCE</scope>
    <source>
        <strain evidence="2">Jales19</strain>
    </source>
</reference>
<accession>A0ABT4QYM6</accession>
<dbReference type="InterPro" id="IPR027417">
    <property type="entry name" value="P-loop_NTPase"/>
</dbReference>
<dbReference type="Proteomes" id="UP001152178">
    <property type="component" value="Unassembled WGS sequence"/>
</dbReference>
<evidence type="ECO:0000259" key="1">
    <source>
        <dbReference type="Pfam" id="PF13175"/>
    </source>
</evidence>
<sequence>MTLIRAIDISNFRSIKKLTWLPSSGINCLIGPGDSGKSSILDAIDLCLGARRSATFTDSDFHGLDVTQPIQIAVTLGELDEPLKSIDNYGDFLVGFDAPTCTVESEPGTGLEPALTVQLTVQADLEPEWTLVSPRAQAMGRFRNLAWADRVRIAPARLGATGDSHLS</sequence>
<dbReference type="PANTHER" id="PTHR32182:SF22">
    <property type="entry name" value="ATP-DEPENDENT ENDONUCLEASE, OLD FAMILY-RELATED"/>
    <property type="match status" value="1"/>
</dbReference>